<sequence length="214" mass="23218">MGIADEPLAAWETDPVAAARDRHGDPALLAAQRAAWPMLHGVDDGSSVDLWEVWPLLEERGYDQWSTPVEALAGRAGGAGRRLLYGVASLFTRDDADLRVSVEDAGDDTLEIVAWSWGCAANPGRAWWLGFTLSVRCHANGTGNDLAFAVAGRDGVTVFRESAGGRLAGLACRFYLSWEGRAGIAARLGRPRTPLPAPLPLERFLERVRRRVQT</sequence>
<proteinExistence type="predicted"/>
<dbReference type="RefSeq" id="WP_397085731.1">
    <property type="nucleotide sequence ID" value="NZ_JBITGY010000007.1"/>
</dbReference>
<protein>
    <recommendedName>
        <fullName evidence="3">DUF1990 family protein</fullName>
    </recommendedName>
</protein>
<dbReference type="EMBL" id="JBITGY010000007">
    <property type="protein sequence ID" value="MFI6501302.1"/>
    <property type="molecule type" value="Genomic_DNA"/>
</dbReference>
<gene>
    <name evidence="1" type="ORF">ACIBG2_28265</name>
</gene>
<evidence type="ECO:0000313" key="1">
    <source>
        <dbReference type="EMBL" id="MFI6501302.1"/>
    </source>
</evidence>
<organism evidence="1 2">
    <name type="scientific">Nonomuraea typhae</name>
    <dbReference type="NCBI Taxonomy" id="2603600"/>
    <lineage>
        <taxon>Bacteria</taxon>
        <taxon>Bacillati</taxon>
        <taxon>Actinomycetota</taxon>
        <taxon>Actinomycetes</taxon>
        <taxon>Streptosporangiales</taxon>
        <taxon>Streptosporangiaceae</taxon>
        <taxon>Nonomuraea</taxon>
    </lineage>
</organism>
<accession>A0ABW7Z006</accession>
<dbReference type="Proteomes" id="UP001612741">
    <property type="component" value="Unassembled WGS sequence"/>
</dbReference>
<name>A0ABW7Z006_9ACTN</name>
<evidence type="ECO:0008006" key="3">
    <source>
        <dbReference type="Google" id="ProtNLM"/>
    </source>
</evidence>
<comment type="caution">
    <text evidence="1">The sequence shown here is derived from an EMBL/GenBank/DDBJ whole genome shotgun (WGS) entry which is preliminary data.</text>
</comment>
<reference evidence="1 2" key="1">
    <citation type="submission" date="2024-10" db="EMBL/GenBank/DDBJ databases">
        <title>The Natural Products Discovery Center: Release of the First 8490 Sequenced Strains for Exploring Actinobacteria Biosynthetic Diversity.</title>
        <authorList>
            <person name="Kalkreuter E."/>
            <person name="Kautsar S.A."/>
            <person name="Yang D."/>
            <person name="Bader C.D."/>
            <person name="Teijaro C.N."/>
            <person name="Fluegel L."/>
            <person name="Davis C.M."/>
            <person name="Simpson J.R."/>
            <person name="Lauterbach L."/>
            <person name="Steele A.D."/>
            <person name="Gui C."/>
            <person name="Meng S."/>
            <person name="Li G."/>
            <person name="Viehrig K."/>
            <person name="Ye F."/>
            <person name="Su P."/>
            <person name="Kiefer A.F."/>
            <person name="Nichols A."/>
            <person name="Cepeda A.J."/>
            <person name="Yan W."/>
            <person name="Fan B."/>
            <person name="Jiang Y."/>
            <person name="Adhikari A."/>
            <person name="Zheng C.-J."/>
            <person name="Schuster L."/>
            <person name="Cowan T.M."/>
            <person name="Smanski M.J."/>
            <person name="Chevrette M.G."/>
            <person name="De Carvalho L.P.S."/>
            <person name="Shen B."/>
        </authorList>
    </citation>
    <scope>NUCLEOTIDE SEQUENCE [LARGE SCALE GENOMIC DNA]</scope>
    <source>
        <strain evidence="1 2">NPDC050545</strain>
    </source>
</reference>
<keyword evidence="2" id="KW-1185">Reference proteome</keyword>
<evidence type="ECO:0000313" key="2">
    <source>
        <dbReference type="Proteomes" id="UP001612741"/>
    </source>
</evidence>